<keyword evidence="3" id="KW-0238">DNA-binding</keyword>
<evidence type="ECO:0000256" key="4">
    <source>
        <dbReference type="ARBA" id="ARBA00023163"/>
    </source>
</evidence>
<dbReference type="InterPro" id="IPR058245">
    <property type="entry name" value="NreC/VraR/RcsB-like_REC"/>
</dbReference>
<proteinExistence type="predicted"/>
<dbReference type="GO" id="GO:0006355">
    <property type="term" value="P:regulation of DNA-templated transcription"/>
    <property type="evidence" value="ECO:0007669"/>
    <property type="project" value="InterPro"/>
</dbReference>
<feature type="modified residue" description="4-aspartylphosphate" evidence="5">
    <location>
        <position position="131"/>
    </location>
</feature>
<dbReference type="AlphaFoldDB" id="A0A9E5JKR7"/>
<feature type="compositionally biased region" description="Basic and acidic residues" evidence="6">
    <location>
        <begin position="55"/>
        <end position="69"/>
    </location>
</feature>
<dbReference type="PROSITE" id="PS50043">
    <property type="entry name" value="HTH_LUXR_2"/>
    <property type="match status" value="1"/>
</dbReference>
<dbReference type="SUPFAM" id="SSF52172">
    <property type="entry name" value="CheY-like"/>
    <property type="match status" value="1"/>
</dbReference>
<protein>
    <submittedName>
        <fullName evidence="9">Response regulator transcription factor</fullName>
    </submittedName>
</protein>
<dbReference type="EMBL" id="VIKT02000004">
    <property type="protein sequence ID" value="NHF62303.1"/>
    <property type="molecule type" value="Genomic_DNA"/>
</dbReference>
<dbReference type="Proteomes" id="UP000818266">
    <property type="component" value="Unassembled WGS sequence"/>
</dbReference>
<comment type="caution">
    <text evidence="9">The sequence shown here is derived from an EMBL/GenBank/DDBJ whole genome shotgun (WGS) entry which is preliminary data.</text>
</comment>
<dbReference type="SUPFAM" id="SSF46894">
    <property type="entry name" value="C-terminal effector domain of the bipartite response regulators"/>
    <property type="match status" value="1"/>
</dbReference>
<keyword evidence="1 5" id="KW-0597">Phosphoprotein</keyword>
<dbReference type="PANTHER" id="PTHR43214">
    <property type="entry name" value="TWO-COMPONENT RESPONSE REGULATOR"/>
    <property type="match status" value="1"/>
</dbReference>
<accession>A0A9E5JKR7</accession>
<dbReference type="SMART" id="SM00448">
    <property type="entry name" value="REC"/>
    <property type="match status" value="1"/>
</dbReference>
<dbReference type="InterPro" id="IPR001789">
    <property type="entry name" value="Sig_transdc_resp-reg_receiver"/>
</dbReference>
<organism evidence="9 10">
    <name type="scientific">Microcella pacifica</name>
    <dbReference type="NCBI Taxonomy" id="2591847"/>
    <lineage>
        <taxon>Bacteria</taxon>
        <taxon>Bacillati</taxon>
        <taxon>Actinomycetota</taxon>
        <taxon>Actinomycetes</taxon>
        <taxon>Micrococcales</taxon>
        <taxon>Microbacteriaceae</taxon>
        <taxon>Microcella</taxon>
    </lineage>
</organism>
<gene>
    <name evidence="9" type="ORF">FK219_003445</name>
</gene>
<feature type="domain" description="Response regulatory" evidence="8">
    <location>
        <begin position="80"/>
        <end position="201"/>
    </location>
</feature>
<reference evidence="9 10" key="1">
    <citation type="submission" date="2019-06" db="EMBL/GenBank/DDBJ databases">
        <authorList>
            <person name="De-Chao Zhang Q."/>
        </authorList>
    </citation>
    <scope>NUCLEOTIDE SEQUENCE [LARGE SCALE GENOMIC DNA]</scope>
    <source>
        <strain evidence="9 10">KN1116</strain>
    </source>
</reference>
<dbReference type="OrthoDB" id="9808843at2"/>
<dbReference type="InterPro" id="IPR000792">
    <property type="entry name" value="Tscrpt_reg_LuxR_C"/>
</dbReference>
<evidence type="ECO:0000313" key="10">
    <source>
        <dbReference type="Proteomes" id="UP000818266"/>
    </source>
</evidence>
<evidence type="ECO:0000256" key="6">
    <source>
        <dbReference type="SAM" id="MobiDB-lite"/>
    </source>
</evidence>
<dbReference type="SMART" id="SM00421">
    <property type="entry name" value="HTH_LUXR"/>
    <property type="match status" value="1"/>
</dbReference>
<evidence type="ECO:0000259" key="8">
    <source>
        <dbReference type="PROSITE" id="PS50110"/>
    </source>
</evidence>
<keyword evidence="4" id="KW-0804">Transcription</keyword>
<evidence type="ECO:0000313" key="9">
    <source>
        <dbReference type="EMBL" id="NHF62303.1"/>
    </source>
</evidence>
<dbReference type="PANTHER" id="PTHR43214:SF24">
    <property type="entry name" value="TRANSCRIPTIONAL REGULATORY PROTEIN NARL-RELATED"/>
    <property type="match status" value="1"/>
</dbReference>
<feature type="domain" description="HTH luxR-type" evidence="7">
    <location>
        <begin position="234"/>
        <end position="299"/>
    </location>
</feature>
<sequence>MRARRSACGCGCPSSRALSLRSRERTLGRPTSASRRRSTHDDPASSRARCRAAHPRLDPPHRRPRDHPAVEPALVTTPISVLLVDDQPLFRRGVRMLVDSQADLTVVGEASDGAEAVTAAAKHAPDVVLMDIRMPRADGIAGTRGILRSAEESGRTPPRVIVLTTFDLDDAALRAIRAGASGFLLKDAEPEFLLAAIRAVHGGHAVVAPGAIGDLLAHVDARPRPATAASSAAREEALGALSKREREIFTAVAEGLSNAEIAAREFVAEATVKSHVGRILAKLGLRDRVQVVLYAHDHGLLPRR</sequence>
<dbReference type="CDD" id="cd06170">
    <property type="entry name" value="LuxR_C_like"/>
    <property type="match status" value="1"/>
</dbReference>
<name>A0A9E5JKR7_9MICO</name>
<dbReference type="PRINTS" id="PR00038">
    <property type="entry name" value="HTHLUXR"/>
</dbReference>
<dbReference type="PROSITE" id="PS50110">
    <property type="entry name" value="RESPONSE_REGULATORY"/>
    <property type="match status" value="1"/>
</dbReference>
<keyword evidence="2" id="KW-0805">Transcription regulation</keyword>
<evidence type="ECO:0000256" key="2">
    <source>
        <dbReference type="ARBA" id="ARBA00023015"/>
    </source>
</evidence>
<dbReference type="GO" id="GO:0003677">
    <property type="term" value="F:DNA binding"/>
    <property type="evidence" value="ECO:0007669"/>
    <property type="project" value="UniProtKB-KW"/>
</dbReference>
<reference evidence="9 10" key="2">
    <citation type="submission" date="2020-03" db="EMBL/GenBank/DDBJ databases">
        <title>Chryseoglobus sp. isolated from a deep-sea seamount.</title>
        <authorList>
            <person name="Zhang D.-C."/>
        </authorList>
    </citation>
    <scope>NUCLEOTIDE SEQUENCE [LARGE SCALE GENOMIC DNA]</scope>
    <source>
        <strain evidence="9 10">KN1116</strain>
    </source>
</reference>
<dbReference type="InterPro" id="IPR011006">
    <property type="entry name" value="CheY-like_superfamily"/>
</dbReference>
<keyword evidence="10" id="KW-1185">Reference proteome</keyword>
<evidence type="ECO:0000256" key="5">
    <source>
        <dbReference type="PROSITE-ProRule" id="PRU00169"/>
    </source>
</evidence>
<dbReference type="GO" id="GO:0000160">
    <property type="term" value="P:phosphorelay signal transduction system"/>
    <property type="evidence" value="ECO:0007669"/>
    <property type="project" value="InterPro"/>
</dbReference>
<dbReference type="InterPro" id="IPR016032">
    <property type="entry name" value="Sig_transdc_resp-reg_C-effctor"/>
</dbReference>
<feature type="region of interest" description="Disordered" evidence="6">
    <location>
        <begin position="1"/>
        <end position="70"/>
    </location>
</feature>
<dbReference type="Pfam" id="PF00072">
    <property type="entry name" value="Response_reg"/>
    <property type="match status" value="1"/>
</dbReference>
<dbReference type="Pfam" id="PF00196">
    <property type="entry name" value="GerE"/>
    <property type="match status" value="1"/>
</dbReference>
<dbReference type="InterPro" id="IPR039420">
    <property type="entry name" value="WalR-like"/>
</dbReference>
<evidence type="ECO:0000259" key="7">
    <source>
        <dbReference type="PROSITE" id="PS50043"/>
    </source>
</evidence>
<evidence type="ECO:0000256" key="1">
    <source>
        <dbReference type="ARBA" id="ARBA00022553"/>
    </source>
</evidence>
<dbReference type="CDD" id="cd17535">
    <property type="entry name" value="REC_NarL-like"/>
    <property type="match status" value="1"/>
</dbReference>
<dbReference type="Gene3D" id="3.40.50.2300">
    <property type="match status" value="1"/>
</dbReference>
<evidence type="ECO:0000256" key="3">
    <source>
        <dbReference type="ARBA" id="ARBA00023125"/>
    </source>
</evidence>